<gene>
    <name evidence="10" type="ORF">RDB_LOCUS3519</name>
</gene>
<dbReference type="PANTHER" id="PTHR33281">
    <property type="entry name" value="UPF0187 PROTEIN YNEE"/>
    <property type="match status" value="1"/>
</dbReference>
<dbReference type="Pfam" id="PF25539">
    <property type="entry name" value="Bestrophin_2"/>
    <property type="match status" value="2"/>
</dbReference>
<keyword evidence="7 9" id="KW-0472">Membrane</keyword>
<evidence type="ECO:0000256" key="1">
    <source>
        <dbReference type="ARBA" id="ARBA00004651"/>
    </source>
</evidence>
<evidence type="ECO:0000313" key="10">
    <source>
        <dbReference type="EMBL" id="CAE6413463.1"/>
    </source>
</evidence>
<keyword evidence="6" id="KW-0406">Ion transport</keyword>
<feature type="compositionally biased region" description="Basic and acidic residues" evidence="8">
    <location>
        <begin position="568"/>
        <end position="581"/>
    </location>
</feature>
<evidence type="ECO:0000256" key="7">
    <source>
        <dbReference type="ARBA" id="ARBA00023136"/>
    </source>
</evidence>
<keyword evidence="5 9" id="KW-1133">Transmembrane helix</keyword>
<dbReference type="GO" id="GO:0005886">
    <property type="term" value="C:plasma membrane"/>
    <property type="evidence" value="ECO:0007669"/>
    <property type="project" value="UniProtKB-SubCell"/>
</dbReference>
<reference evidence="10" key="1">
    <citation type="submission" date="2021-01" db="EMBL/GenBank/DDBJ databases">
        <authorList>
            <person name="Kaushik A."/>
        </authorList>
    </citation>
    <scope>NUCLEOTIDE SEQUENCE</scope>
    <source>
        <strain evidence="10">AG6-10EEA</strain>
    </source>
</reference>
<evidence type="ECO:0000256" key="2">
    <source>
        <dbReference type="ARBA" id="ARBA00022448"/>
    </source>
</evidence>
<feature type="region of interest" description="Disordered" evidence="8">
    <location>
        <begin position="274"/>
        <end position="317"/>
    </location>
</feature>
<evidence type="ECO:0000256" key="4">
    <source>
        <dbReference type="ARBA" id="ARBA00022692"/>
    </source>
</evidence>
<comment type="caution">
    <text evidence="10">The sequence shown here is derived from an EMBL/GenBank/DDBJ whole genome shotgun (WGS) entry which is preliminary data.</text>
</comment>
<keyword evidence="2" id="KW-0813">Transport</keyword>
<dbReference type="AlphaFoldDB" id="A0A8H3A7B2"/>
<name>A0A8H3A7B2_9AGAM</name>
<feature type="transmembrane region" description="Helical" evidence="9">
    <location>
        <begin position="68"/>
        <end position="94"/>
    </location>
</feature>
<feature type="transmembrane region" description="Helical" evidence="9">
    <location>
        <begin position="100"/>
        <end position="120"/>
    </location>
</feature>
<evidence type="ECO:0000256" key="6">
    <source>
        <dbReference type="ARBA" id="ARBA00023065"/>
    </source>
</evidence>
<dbReference type="EMBL" id="CAJMXA010000056">
    <property type="protein sequence ID" value="CAE6413463.1"/>
    <property type="molecule type" value="Genomic_DNA"/>
</dbReference>
<evidence type="ECO:0000313" key="11">
    <source>
        <dbReference type="Proteomes" id="UP000663853"/>
    </source>
</evidence>
<dbReference type="InterPro" id="IPR044669">
    <property type="entry name" value="YneE/VCCN1/2-like"/>
</dbReference>
<comment type="subcellular location">
    <subcellularLocation>
        <location evidence="1">Cell membrane</location>
        <topology evidence="1">Multi-pass membrane protein</topology>
    </subcellularLocation>
</comment>
<accession>A0A8H3A7B2</accession>
<keyword evidence="3" id="KW-1003">Cell membrane</keyword>
<feature type="transmembrane region" description="Helical" evidence="9">
    <location>
        <begin position="445"/>
        <end position="466"/>
    </location>
</feature>
<evidence type="ECO:0000256" key="9">
    <source>
        <dbReference type="SAM" id="Phobius"/>
    </source>
</evidence>
<dbReference type="Proteomes" id="UP000663853">
    <property type="component" value="Unassembled WGS sequence"/>
</dbReference>
<keyword evidence="4 9" id="KW-0812">Transmembrane</keyword>
<feature type="region of interest" description="Disordered" evidence="8">
    <location>
        <begin position="528"/>
        <end position="581"/>
    </location>
</feature>
<organism evidence="10 11">
    <name type="scientific">Rhizoctonia solani</name>
    <dbReference type="NCBI Taxonomy" id="456999"/>
    <lineage>
        <taxon>Eukaryota</taxon>
        <taxon>Fungi</taxon>
        <taxon>Dikarya</taxon>
        <taxon>Basidiomycota</taxon>
        <taxon>Agaricomycotina</taxon>
        <taxon>Agaricomycetes</taxon>
        <taxon>Cantharellales</taxon>
        <taxon>Ceratobasidiaceae</taxon>
        <taxon>Rhizoctonia</taxon>
    </lineage>
</organism>
<evidence type="ECO:0000256" key="8">
    <source>
        <dbReference type="SAM" id="MobiDB-lite"/>
    </source>
</evidence>
<evidence type="ECO:0000256" key="5">
    <source>
        <dbReference type="ARBA" id="ARBA00022989"/>
    </source>
</evidence>
<dbReference type="GO" id="GO:0005254">
    <property type="term" value="F:chloride channel activity"/>
    <property type="evidence" value="ECO:0007669"/>
    <property type="project" value="InterPro"/>
</dbReference>
<dbReference type="PANTHER" id="PTHR33281:SF19">
    <property type="entry name" value="VOLTAGE-DEPENDENT ANION CHANNEL-FORMING PROTEIN YNEE"/>
    <property type="match status" value="1"/>
</dbReference>
<evidence type="ECO:0000256" key="3">
    <source>
        <dbReference type="ARBA" id="ARBA00022475"/>
    </source>
</evidence>
<proteinExistence type="predicted"/>
<sequence length="581" mass="65375">MVNEFTHPHLPPSPGLSKALTVDTRYRDFSVMSSNHNYNQSPRGSIRTDLIHDLSQSKKLIPWIIRSILATALFRCWYLIVLLTAWAACITLINDKVRNLSIQPTLLTAFGTILGFVISYRTSSAFERYNEGRRLWSTIILASRTFSRTVWFHVPDESTAAVPTPAPADEPKPDSKIPRARTLIEKRTTINLVAAFSIAVKHYLRGEDGIDYEDLYKLVKFLPAYALPDSTRVQDGCEYGAEVEMTESPVADARRQQSWTSASTAYPNATELPRDTRITVPDDGSKLPGVRTRRGATLRSRTQPKLKPTDGPGKEPVYLLPAKNPPQWSIYDIWPLSLLAEAFPGRFDSGKTAARLRRIRCPITLNVPLEITFYLSSYVAALQHRKVIDVPTTNTLLLGLNQLVDSLSGLERILTTPIPFSYGAQLWTSCFLYLIFLPFQLWLSLGYITIPATAVASFVFCGFLAAGEEIEIANNPIGTKTLLNDFDMDYFCKNLIRAELDALMSVPVPNPEEWAFSDDNNYIFEDDEADIPGRSPNEWMQGDNPEEAMRKTLKTVLEPKATKQGQGEARKTRKEEMKDEK</sequence>
<feature type="transmembrane region" description="Helical" evidence="9">
    <location>
        <begin position="420"/>
        <end position="439"/>
    </location>
</feature>
<protein>
    <submittedName>
        <fullName evidence="10">Uncharacterized protein</fullName>
    </submittedName>
</protein>